<accession>A0A1I5A877</accession>
<gene>
    <name evidence="2" type="ORF">SAMN05216207_101718</name>
</gene>
<dbReference type="EMBL" id="FOUY01000017">
    <property type="protein sequence ID" value="SFN58319.1"/>
    <property type="molecule type" value="Genomic_DNA"/>
</dbReference>
<evidence type="ECO:0000256" key="1">
    <source>
        <dbReference type="SAM" id="MobiDB-lite"/>
    </source>
</evidence>
<sequence>MMPRVTSPGTALLAVHLDRSSMLRPLLPALRAGLADLLEDQAGPGEPEVVVATGNDLTRSLSDGSHPPAVPTSRTAARAALPARLRALDGPDLRTGAARLLDAVGDELAARDEADRPERVVVLLVGEAAVGDTTEVRERITHQQAAYAWEIVLVDVTSGGIPVAKVLARTGGAPAADARSAAAPAAASAAAPAAGTGAVDNRADTRGAGSRSVAAPEPAARDAAGIGEAAAGARGGTGTVLGELPGAPAAAARFGVPATATITAGPGAAGVTAALAAASAFVTRARAARPHEPVEGFSDAERAAAEVPDTRPAWRKFLRLSRP</sequence>
<protein>
    <recommendedName>
        <fullName evidence="4">VWA domain-containing protein</fullName>
    </recommendedName>
</protein>
<evidence type="ECO:0008006" key="4">
    <source>
        <dbReference type="Google" id="ProtNLM"/>
    </source>
</evidence>
<keyword evidence="3" id="KW-1185">Reference proteome</keyword>
<dbReference type="STRING" id="260086.SAMN05216207_101718"/>
<dbReference type="AlphaFoldDB" id="A0A1I5A877"/>
<evidence type="ECO:0000313" key="2">
    <source>
        <dbReference type="EMBL" id="SFN58319.1"/>
    </source>
</evidence>
<dbReference type="Proteomes" id="UP000199614">
    <property type="component" value="Unassembled WGS sequence"/>
</dbReference>
<proteinExistence type="predicted"/>
<reference evidence="2 3" key="1">
    <citation type="submission" date="2016-10" db="EMBL/GenBank/DDBJ databases">
        <authorList>
            <person name="de Groot N.N."/>
        </authorList>
    </citation>
    <scope>NUCLEOTIDE SEQUENCE [LARGE SCALE GENOMIC DNA]</scope>
    <source>
        <strain evidence="2 3">CGMCC 4.1877</strain>
    </source>
</reference>
<evidence type="ECO:0000313" key="3">
    <source>
        <dbReference type="Proteomes" id="UP000199614"/>
    </source>
</evidence>
<name>A0A1I5A877_PSUAM</name>
<feature type="region of interest" description="Disordered" evidence="1">
    <location>
        <begin position="190"/>
        <end position="221"/>
    </location>
</feature>
<organism evidence="2 3">
    <name type="scientific">Pseudonocardia ammonioxydans</name>
    <dbReference type="NCBI Taxonomy" id="260086"/>
    <lineage>
        <taxon>Bacteria</taxon>
        <taxon>Bacillati</taxon>
        <taxon>Actinomycetota</taxon>
        <taxon>Actinomycetes</taxon>
        <taxon>Pseudonocardiales</taxon>
        <taxon>Pseudonocardiaceae</taxon>
        <taxon>Pseudonocardia</taxon>
    </lineage>
</organism>